<proteinExistence type="predicted"/>
<evidence type="ECO:0000256" key="2">
    <source>
        <dbReference type="ARBA" id="ARBA00022679"/>
    </source>
</evidence>
<dbReference type="OrthoDB" id="6078200at2759"/>
<dbReference type="Proteomes" id="UP000009168">
    <property type="component" value="Unassembled WGS sequence"/>
</dbReference>
<gene>
    <name evidence="7" type="ORF">TTHERM_00648730</name>
</gene>
<evidence type="ECO:0000313" key="8">
    <source>
        <dbReference type="Proteomes" id="UP000009168"/>
    </source>
</evidence>
<evidence type="ECO:0000256" key="5">
    <source>
        <dbReference type="ARBA" id="ARBA00022840"/>
    </source>
</evidence>
<evidence type="ECO:0000256" key="4">
    <source>
        <dbReference type="ARBA" id="ARBA00022777"/>
    </source>
</evidence>
<dbReference type="GeneID" id="7829233"/>
<dbReference type="InterPro" id="IPR000719">
    <property type="entry name" value="Prot_kinase_dom"/>
</dbReference>
<dbReference type="STRING" id="312017.I7MCQ0"/>
<reference evidence="8" key="1">
    <citation type="journal article" date="2006" name="PLoS Biol.">
        <title>Macronuclear genome sequence of the ciliate Tetrahymena thermophila, a model eukaryote.</title>
        <authorList>
            <person name="Eisen J.A."/>
            <person name="Coyne R.S."/>
            <person name="Wu M."/>
            <person name="Wu D."/>
            <person name="Thiagarajan M."/>
            <person name="Wortman J.R."/>
            <person name="Badger J.H."/>
            <person name="Ren Q."/>
            <person name="Amedeo P."/>
            <person name="Jones K.M."/>
            <person name="Tallon L.J."/>
            <person name="Delcher A.L."/>
            <person name="Salzberg S.L."/>
            <person name="Silva J.C."/>
            <person name="Haas B.J."/>
            <person name="Majoros W.H."/>
            <person name="Farzad M."/>
            <person name="Carlton J.M."/>
            <person name="Smith R.K. Jr."/>
            <person name="Garg J."/>
            <person name="Pearlman R.E."/>
            <person name="Karrer K.M."/>
            <person name="Sun L."/>
            <person name="Manning G."/>
            <person name="Elde N.C."/>
            <person name="Turkewitz A.P."/>
            <person name="Asai D.J."/>
            <person name="Wilkes D.E."/>
            <person name="Wang Y."/>
            <person name="Cai H."/>
            <person name="Collins K."/>
            <person name="Stewart B.A."/>
            <person name="Lee S.R."/>
            <person name="Wilamowska K."/>
            <person name="Weinberg Z."/>
            <person name="Ruzzo W.L."/>
            <person name="Wloga D."/>
            <person name="Gaertig J."/>
            <person name="Frankel J."/>
            <person name="Tsao C.-C."/>
            <person name="Gorovsky M.A."/>
            <person name="Keeling P.J."/>
            <person name="Waller R.F."/>
            <person name="Patron N.J."/>
            <person name="Cherry J.M."/>
            <person name="Stover N.A."/>
            <person name="Krieger C.J."/>
            <person name="del Toro C."/>
            <person name="Ryder H.F."/>
            <person name="Williamson S.C."/>
            <person name="Barbeau R.A."/>
            <person name="Hamilton E.P."/>
            <person name="Orias E."/>
        </authorList>
    </citation>
    <scope>NUCLEOTIDE SEQUENCE [LARGE SCALE GENOMIC DNA]</scope>
    <source>
        <strain evidence="8">SB210</strain>
    </source>
</reference>
<evidence type="ECO:0000313" key="7">
    <source>
        <dbReference type="EMBL" id="EAR84604.1"/>
    </source>
</evidence>
<name>I7MCQ0_TETTS</name>
<dbReference type="HOGENOM" id="CLU_566851_0_0_1"/>
<evidence type="ECO:0000256" key="3">
    <source>
        <dbReference type="ARBA" id="ARBA00022741"/>
    </source>
</evidence>
<dbReference type="Gene3D" id="1.10.510.10">
    <property type="entry name" value="Transferase(Phosphotransferase) domain 1"/>
    <property type="match status" value="1"/>
</dbReference>
<organism evidence="7 8">
    <name type="scientific">Tetrahymena thermophila (strain SB210)</name>
    <dbReference type="NCBI Taxonomy" id="312017"/>
    <lineage>
        <taxon>Eukaryota</taxon>
        <taxon>Sar</taxon>
        <taxon>Alveolata</taxon>
        <taxon>Ciliophora</taxon>
        <taxon>Intramacronucleata</taxon>
        <taxon>Oligohymenophorea</taxon>
        <taxon>Hymenostomatida</taxon>
        <taxon>Tetrahymenina</taxon>
        <taxon>Tetrahymenidae</taxon>
        <taxon>Tetrahymena</taxon>
    </lineage>
</organism>
<dbReference type="PANTHER" id="PTHR24346">
    <property type="entry name" value="MAP/MICROTUBULE AFFINITY-REGULATING KINASE"/>
    <property type="match status" value="1"/>
</dbReference>
<dbReference type="AlphaFoldDB" id="I7MCQ0"/>
<sequence>MIADFIIHSGQSADCKVGTLNNKVYFFKEFFSKKDYNHQKTIYQHLNEITNEVDLSILKMIKYDDHKCQIVFPYIIFSLTQICSKVKSNNTRGMRWIFALYHFTQVASSIRKLHSLNLCHCDIKVDHILIEQQSNGLKDILIDFKHCQKIKQNQLSQTVCGTLSYNPLELNDGIAKSQVKPYSPYKLDLYQLGMLLLTLIVYFRISENMKNLISLKKKNKFLEGITLLYKANYNTNLEIKPEVYDLIWGLLTGEIEDAAQIFNHQVYNLQEVQNMLKNLSLTGNTKVFQIEDEEEEFIYHNIVIKKKEDENRSDSTISFDKKFNEMLQSNCTRYDELIQEIKLFCDKNPRQIKESELQKGSLLFEMSTCQILQHLLCCFGNNNPEVFDQNIFGETQDLTFQVTLKYTSPEFTEYSTDDDSDEYLQNTGIEEIQNYIEIQIEIVMIEELKQSETKSIIFTPIKGEFMYYSNLIEDISRYLKTNI</sequence>
<dbReference type="GO" id="GO:0005524">
    <property type="term" value="F:ATP binding"/>
    <property type="evidence" value="ECO:0007669"/>
    <property type="project" value="UniProtKB-KW"/>
</dbReference>
<feature type="domain" description="Protein kinase" evidence="6">
    <location>
        <begin position="1"/>
        <end position="267"/>
    </location>
</feature>
<dbReference type="PROSITE" id="PS50011">
    <property type="entry name" value="PROTEIN_KINASE_DOM"/>
    <property type="match status" value="1"/>
</dbReference>
<protein>
    <submittedName>
        <fullName evidence="7">Kinase domain protein</fullName>
    </submittedName>
</protein>
<dbReference type="InterPro" id="IPR011009">
    <property type="entry name" value="Kinase-like_dom_sf"/>
</dbReference>
<dbReference type="GO" id="GO:0035556">
    <property type="term" value="P:intracellular signal transduction"/>
    <property type="evidence" value="ECO:0007669"/>
    <property type="project" value="TreeGrafter"/>
</dbReference>
<dbReference type="SUPFAM" id="SSF56112">
    <property type="entry name" value="Protein kinase-like (PK-like)"/>
    <property type="match status" value="1"/>
</dbReference>
<dbReference type="EMBL" id="GG662698">
    <property type="protein sequence ID" value="EAR84604.1"/>
    <property type="molecule type" value="Genomic_DNA"/>
</dbReference>
<evidence type="ECO:0000256" key="1">
    <source>
        <dbReference type="ARBA" id="ARBA00022527"/>
    </source>
</evidence>
<dbReference type="GO" id="GO:0005737">
    <property type="term" value="C:cytoplasm"/>
    <property type="evidence" value="ECO:0007669"/>
    <property type="project" value="TreeGrafter"/>
</dbReference>
<keyword evidence="1" id="KW-0723">Serine/threonine-protein kinase</keyword>
<accession>I7MCQ0</accession>
<dbReference type="GO" id="GO:0004674">
    <property type="term" value="F:protein serine/threonine kinase activity"/>
    <property type="evidence" value="ECO:0007669"/>
    <property type="project" value="UniProtKB-KW"/>
</dbReference>
<dbReference type="SMART" id="SM00220">
    <property type="entry name" value="S_TKc"/>
    <property type="match status" value="1"/>
</dbReference>
<keyword evidence="5" id="KW-0067">ATP-binding</keyword>
<dbReference type="InParanoid" id="I7MCQ0"/>
<keyword evidence="8" id="KW-1185">Reference proteome</keyword>
<dbReference type="Pfam" id="PF00069">
    <property type="entry name" value="Pkinase"/>
    <property type="match status" value="1"/>
</dbReference>
<dbReference type="PANTHER" id="PTHR24346:SF82">
    <property type="entry name" value="KP78A-RELATED"/>
    <property type="match status" value="1"/>
</dbReference>
<dbReference type="KEGG" id="tet:TTHERM_00648730"/>
<dbReference type="RefSeq" id="XP_001032267.1">
    <property type="nucleotide sequence ID" value="XM_001032267.1"/>
</dbReference>
<keyword evidence="4 7" id="KW-0418">Kinase</keyword>
<keyword evidence="3" id="KW-0547">Nucleotide-binding</keyword>
<keyword evidence="2" id="KW-0808">Transferase</keyword>
<evidence type="ECO:0000259" key="6">
    <source>
        <dbReference type="PROSITE" id="PS50011"/>
    </source>
</evidence>